<evidence type="ECO:0000259" key="3">
    <source>
        <dbReference type="PROSITE" id="PS51352"/>
    </source>
</evidence>
<dbReference type="PANTHER" id="PTHR42852:SF13">
    <property type="entry name" value="PROTEIN DIPZ"/>
    <property type="match status" value="1"/>
</dbReference>
<dbReference type="OrthoDB" id="634996at2"/>
<dbReference type="EMBL" id="FMZO01000002">
    <property type="protein sequence ID" value="SDC44827.1"/>
    <property type="molecule type" value="Genomic_DNA"/>
</dbReference>
<dbReference type="Gene3D" id="3.40.30.10">
    <property type="entry name" value="Glutaredoxin"/>
    <property type="match status" value="1"/>
</dbReference>
<dbReference type="RefSeq" id="WP_090389018.1">
    <property type="nucleotide sequence ID" value="NZ_FMZO01000002.1"/>
</dbReference>
<reference evidence="5" key="1">
    <citation type="submission" date="2016-10" db="EMBL/GenBank/DDBJ databases">
        <authorList>
            <person name="Varghese N."/>
            <person name="Submissions S."/>
        </authorList>
    </citation>
    <scope>NUCLEOTIDE SEQUENCE [LARGE SCALE GENOMIC DNA]</scope>
    <source>
        <strain evidence="5">DSM 25811 / CCM 8410 / LMG 26954 / E90</strain>
    </source>
</reference>
<dbReference type="Proteomes" id="UP000198757">
    <property type="component" value="Unassembled WGS sequence"/>
</dbReference>
<organism evidence="4 5">
    <name type="scientific">Niabella drilacis (strain DSM 25811 / CCM 8410 / CCUG 62505 / LMG 26954 / E90)</name>
    <dbReference type="NCBI Taxonomy" id="1285928"/>
    <lineage>
        <taxon>Bacteria</taxon>
        <taxon>Pseudomonadati</taxon>
        <taxon>Bacteroidota</taxon>
        <taxon>Chitinophagia</taxon>
        <taxon>Chitinophagales</taxon>
        <taxon>Chitinophagaceae</taxon>
        <taxon>Niabella</taxon>
    </lineage>
</organism>
<dbReference type="GO" id="GO:0016209">
    <property type="term" value="F:antioxidant activity"/>
    <property type="evidence" value="ECO:0007669"/>
    <property type="project" value="InterPro"/>
</dbReference>
<feature type="domain" description="Thioredoxin" evidence="3">
    <location>
        <begin position="485"/>
        <end position="628"/>
    </location>
</feature>
<dbReference type="AlphaFoldDB" id="A0A1G6LP25"/>
<protein>
    <submittedName>
        <fullName evidence="4">Thiol-disulfide isomerase or thioredoxin</fullName>
    </submittedName>
</protein>
<feature type="signal peptide" evidence="2">
    <location>
        <begin position="1"/>
        <end position="18"/>
    </location>
</feature>
<dbReference type="SUPFAM" id="SSF52833">
    <property type="entry name" value="Thioredoxin-like"/>
    <property type="match status" value="1"/>
</dbReference>
<evidence type="ECO:0000256" key="1">
    <source>
        <dbReference type="ARBA" id="ARBA00023284"/>
    </source>
</evidence>
<dbReference type="STRING" id="1285928.SAMN04487894_102409"/>
<evidence type="ECO:0000313" key="5">
    <source>
        <dbReference type="Proteomes" id="UP000198757"/>
    </source>
</evidence>
<evidence type="ECO:0000313" key="4">
    <source>
        <dbReference type="EMBL" id="SDC44827.1"/>
    </source>
</evidence>
<dbReference type="GO" id="GO:0016853">
    <property type="term" value="F:isomerase activity"/>
    <property type="evidence" value="ECO:0007669"/>
    <property type="project" value="UniProtKB-KW"/>
</dbReference>
<proteinExistence type="predicted"/>
<evidence type="ECO:0000256" key="2">
    <source>
        <dbReference type="SAM" id="SignalP"/>
    </source>
</evidence>
<feature type="chain" id="PRO_5011695084" evidence="2">
    <location>
        <begin position="19"/>
        <end position="631"/>
    </location>
</feature>
<dbReference type="GO" id="GO:0016491">
    <property type="term" value="F:oxidoreductase activity"/>
    <property type="evidence" value="ECO:0007669"/>
    <property type="project" value="InterPro"/>
</dbReference>
<keyword evidence="5" id="KW-1185">Reference proteome</keyword>
<dbReference type="PROSITE" id="PS51352">
    <property type="entry name" value="THIOREDOXIN_2"/>
    <property type="match status" value="1"/>
</dbReference>
<dbReference type="InterPro" id="IPR013766">
    <property type="entry name" value="Thioredoxin_domain"/>
</dbReference>
<dbReference type="PANTHER" id="PTHR42852">
    <property type="entry name" value="THIOL:DISULFIDE INTERCHANGE PROTEIN DSBE"/>
    <property type="match status" value="1"/>
</dbReference>
<keyword evidence="4" id="KW-0413">Isomerase</keyword>
<keyword evidence="2" id="KW-0732">Signal</keyword>
<dbReference type="InterPro" id="IPR017937">
    <property type="entry name" value="Thioredoxin_CS"/>
</dbReference>
<dbReference type="Pfam" id="PF00578">
    <property type="entry name" value="AhpC-TSA"/>
    <property type="match status" value="1"/>
</dbReference>
<dbReference type="CDD" id="cd02966">
    <property type="entry name" value="TlpA_like_family"/>
    <property type="match status" value="1"/>
</dbReference>
<accession>A0A1G6LP25</accession>
<dbReference type="InterPro" id="IPR000866">
    <property type="entry name" value="AhpC/TSA"/>
</dbReference>
<name>A0A1G6LP25_NIADE</name>
<dbReference type="PROSITE" id="PS00194">
    <property type="entry name" value="THIOREDOXIN_1"/>
    <property type="match status" value="1"/>
</dbReference>
<gene>
    <name evidence="4" type="ORF">SAMN04487894_102409</name>
</gene>
<dbReference type="InterPro" id="IPR036249">
    <property type="entry name" value="Thioredoxin-like_sf"/>
</dbReference>
<dbReference type="InterPro" id="IPR050553">
    <property type="entry name" value="Thioredoxin_ResA/DsbE_sf"/>
</dbReference>
<sequence>MKNLLLSTFLFIALHSGAQSNLIISPKQPRAGDVINLIYTPGGDLTGTGKVPEAYVLKMGSSGQEMEDLVLKKKDGRYTAAIQTDTAQNLLVFGFAIDEKKDNNADSGYLVTLYDGNKVKKGAYASAAQFYNNIAEWKFGLKTDAGKARTAYEKEIALYPESREPLVVGYLFTLNRTDKEKAATTAQAEIEKTLKAGLKTEEDYTKIINLYGLLRLPQQQAFWGKLKKEKMPSGKLTQQDYYAKFNGETNLSKKEAVVDGVLKAAASQKDPDSYNSLVNSMQRQILTAYAAKKDWSNFKRYALLFRDEKNKINTYNSVAWKMQEDDGNDLAMAAALSKETIDYGRGDLKTPRDKKPKMQLKKEWMQQKENDYATYADTYGMILYKQGKYQQGLPYAREAALTISKGTNTDKNGTYAQLAEKALPAKKYKPELEKFVTEGNANDPVKEVLKRTYIKEHASETGYEAYITRLELGAKQKRMEELRKILKNDPAPQFALQDLSGKKITLEELKGKVVVVDFWATWCGPCRASFPAMQKMVEKYKDNPAVQFLFVDTWETVDDKQKNATDFIAKNKYDFHVLMDNESKVVAQFNVTGIPTKFVIGKDGNIKFQSIGFGGDEQLQKELEAMIELAN</sequence>
<keyword evidence="1" id="KW-0676">Redox-active center</keyword>